<dbReference type="Gene3D" id="2.60.120.260">
    <property type="entry name" value="Galactose-binding domain-like"/>
    <property type="match status" value="2"/>
</dbReference>
<comment type="similarity">
    <text evidence="1">Belongs to the glycosyl hydrolase 3 family.</text>
</comment>
<dbReference type="InterPro" id="IPR037524">
    <property type="entry name" value="PA14/GLEYA"/>
</dbReference>
<dbReference type="PANTHER" id="PTHR42715">
    <property type="entry name" value="BETA-GLUCOSIDASE"/>
    <property type="match status" value="1"/>
</dbReference>
<keyword evidence="2 6" id="KW-0378">Hydrolase</keyword>
<dbReference type="PROSITE" id="PS51820">
    <property type="entry name" value="PA14"/>
    <property type="match status" value="1"/>
</dbReference>
<dbReference type="InterPro" id="IPR026891">
    <property type="entry name" value="Fn3-like"/>
</dbReference>
<evidence type="ECO:0000313" key="6">
    <source>
        <dbReference type="EMBL" id="WZO33257.1"/>
    </source>
</evidence>
<evidence type="ECO:0000256" key="2">
    <source>
        <dbReference type="ARBA" id="ARBA00022801"/>
    </source>
</evidence>
<evidence type="ECO:0000256" key="3">
    <source>
        <dbReference type="ARBA" id="ARBA00058905"/>
    </source>
</evidence>
<protein>
    <recommendedName>
        <fullName evidence="4">Exo-alpha-(1-&gt;6)-L-arabinopyranosidase</fullName>
    </recommendedName>
</protein>
<name>A0AAU6S8M6_9MICO</name>
<dbReference type="RefSeq" id="WP_349427821.1">
    <property type="nucleotide sequence ID" value="NZ_CP151632.1"/>
</dbReference>
<accession>A0AAU6S8M6</accession>
<dbReference type="InterPro" id="IPR036881">
    <property type="entry name" value="Glyco_hydro_3_C_sf"/>
</dbReference>
<dbReference type="SUPFAM" id="SSF52279">
    <property type="entry name" value="Beta-D-glucan exohydrolase, C-terminal domain"/>
    <property type="match status" value="1"/>
</dbReference>
<sequence length="920" mass="97324">MNRDASIPAQSWATDEVEARVNALLGEMTLDEKIAFVTGGLNWNYAFYARPLERLGIPALQMADGPAGVRVNRGDVHEGKATALPAPIALAATWDPELAWEYGTVIGAEARATDHNVSLGPAVDIARVPLGGRTFESYGEDPRLAAAIGVAFVRAVQAQGVQACAKHFAINNQEDHRTSIDAVIDERTMRELYLPPFEALIREGDVASMMGSFNRINGTFACENPTLLTDILRGAFGFRGWVMSDYGANHSTAPAINAGLDQEQPAEGHWGGQLWHGVQNGEVAETTLDESVRRILRPLIGLGQLESPASLGEFPEDEHHLIAQRIAEASMVLLRNDGILPLSGVRRVALIGTDVDTAGAKGGGSSLVRATREISPLEGLTRAFGDGVEIGLAFGAEPVTPGVLLPGPPTVPEAFFSTPDGKRGLVSEWWTSTDHSGEPLVSRVDGLIEHNLGAHNFPGFNAGSPRYEPLPGELNGQSSARWTGTLTVPVTGTYLFTVTALGRFSFELGETVVASSDTTSMRNSTTAEVDASRSTLAVIDGADATELEAHERAGVQPYNWGGDGGGSAAMYDVSIVLVAGRPYRVRLEYAADDPSQGFLLGARIRLGWMPPAGVVSPDIIAAAELAAASDVAIVVVRTYEAESDDRPSMLLPSGQDALVRAVLAANPRTVVVLMTGAPVDMTDWGAEPAALVQAWFPGQAQGDALARVLTGSVEPGGRLPLTLPRDLSQTPGATVAQYPGVDGKAHYSEGVFVGYRAVRSDGAQPAFPFGHGLAYTSFAYEELVVEAGTREAIATLSVTVRNVGPRAGSEVVQVYVGELPVDVPTPERQLAAFRKLHLEPGATARVTLEIPARAVSYFDVATHDWVIADGIVDVLIGASSQDIRLTSSIPVGASRSVEEWVPDSAAGWEESDPTVVGAMP</sequence>
<dbReference type="SUPFAM" id="SSF56988">
    <property type="entry name" value="Anthrax protective antigen"/>
    <property type="match status" value="1"/>
</dbReference>
<dbReference type="InterPro" id="IPR002772">
    <property type="entry name" value="Glyco_hydro_3_C"/>
</dbReference>
<dbReference type="InterPro" id="IPR036962">
    <property type="entry name" value="Glyco_hydro_3_N_sf"/>
</dbReference>
<dbReference type="SUPFAM" id="SSF51445">
    <property type="entry name" value="(Trans)glycosidases"/>
    <property type="match status" value="1"/>
</dbReference>
<dbReference type="Pfam" id="PF07691">
    <property type="entry name" value="PA14"/>
    <property type="match status" value="1"/>
</dbReference>
<gene>
    <name evidence="6" type="ORF">MRBLWS13_000875</name>
</gene>
<dbReference type="Pfam" id="PF00933">
    <property type="entry name" value="Glyco_hydro_3"/>
    <property type="match status" value="1"/>
</dbReference>
<dbReference type="InterPro" id="IPR013783">
    <property type="entry name" value="Ig-like_fold"/>
</dbReference>
<dbReference type="GO" id="GO:0005975">
    <property type="term" value="P:carbohydrate metabolic process"/>
    <property type="evidence" value="ECO:0007669"/>
    <property type="project" value="InterPro"/>
</dbReference>
<reference evidence="6" key="1">
    <citation type="submission" date="2024-04" db="EMBL/GenBank/DDBJ databases">
        <authorList>
            <person name="Roder T."/>
            <person name="Oberhansli S."/>
            <person name="Kreuzer M."/>
        </authorList>
    </citation>
    <scope>NUCLEOTIDE SEQUENCE</scope>
    <source>
        <strain evidence="6">LWS13-1.2</strain>
    </source>
</reference>
<evidence type="ECO:0000256" key="4">
    <source>
        <dbReference type="ARBA" id="ARBA00074219"/>
    </source>
</evidence>
<feature type="domain" description="PA14" evidence="5">
    <location>
        <begin position="420"/>
        <end position="622"/>
    </location>
</feature>
<comment type="function">
    <text evidence="3">Catalyzes the hydrolysis of a non-reducing terminal alpha-L-arabinopyranosidic linkage in ginsenoside Rb2 (alpha-L-arabinopyranosyl-(1-&gt;6)-alpha-D-glucopyranosyl) to release alpha-D-glucopyranosyl (Rd). It is not able to hydrolyze alpha-L-arabinofuranosyl-(1-&gt;6)-alpha-D-glucopyranosyl (Rc).</text>
</comment>
<dbReference type="SMART" id="SM01217">
    <property type="entry name" value="Fn3_like"/>
    <property type="match status" value="1"/>
</dbReference>
<dbReference type="Gene3D" id="3.40.50.1700">
    <property type="entry name" value="Glycoside hydrolase family 3 C-terminal domain"/>
    <property type="match status" value="2"/>
</dbReference>
<dbReference type="PANTHER" id="PTHR42715:SF10">
    <property type="entry name" value="BETA-GLUCOSIDASE"/>
    <property type="match status" value="1"/>
</dbReference>
<dbReference type="Gene3D" id="2.60.40.10">
    <property type="entry name" value="Immunoglobulins"/>
    <property type="match status" value="1"/>
</dbReference>
<dbReference type="InterPro" id="IPR050288">
    <property type="entry name" value="Cellulose_deg_GH3"/>
</dbReference>
<dbReference type="SMART" id="SM00758">
    <property type="entry name" value="PA14"/>
    <property type="match status" value="1"/>
</dbReference>
<dbReference type="Pfam" id="PF14310">
    <property type="entry name" value="Fn3-like"/>
    <property type="match status" value="1"/>
</dbReference>
<dbReference type="Pfam" id="PF01915">
    <property type="entry name" value="Glyco_hydro_3_C"/>
    <property type="match status" value="1"/>
</dbReference>
<dbReference type="GO" id="GO:0008422">
    <property type="term" value="F:beta-glucosidase activity"/>
    <property type="evidence" value="ECO:0007669"/>
    <property type="project" value="UniProtKB-ARBA"/>
</dbReference>
<evidence type="ECO:0000256" key="1">
    <source>
        <dbReference type="ARBA" id="ARBA00005336"/>
    </source>
</evidence>
<dbReference type="InterPro" id="IPR011658">
    <property type="entry name" value="PA14_dom"/>
</dbReference>
<proteinExistence type="inferred from homology"/>
<dbReference type="Gene3D" id="3.20.20.300">
    <property type="entry name" value="Glycoside hydrolase, family 3, N-terminal domain"/>
    <property type="match status" value="2"/>
</dbReference>
<dbReference type="FunFam" id="2.60.40.10:FF:000495">
    <property type="entry name" value="Periplasmic beta-glucosidase"/>
    <property type="match status" value="1"/>
</dbReference>
<dbReference type="InterPro" id="IPR017853">
    <property type="entry name" value="GH"/>
</dbReference>
<dbReference type="EMBL" id="CP151632">
    <property type="protein sequence ID" value="WZO33257.1"/>
    <property type="molecule type" value="Genomic_DNA"/>
</dbReference>
<evidence type="ECO:0000259" key="5">
    <source>
        <dbReference type="PROSITE" id="PS51820"/>
    </source>
</evidence>
<dbReference type="InterPro" id="IPR001764">
    <property type="entry name" value="Glyco_hydro_3_N"/>
</dbReference>
<dbReference type="PRINTS" id="PR00133">
    <property type="entry name" value="GLHYDRLASE3"/>
</dbReference>
<organism evidence="6">
    <name type="scientific">Microbacterium sp. LWS13-1.2</name>
    <dbReference type="NCBI Taxonomy" id="3135264"/>
    <lineage>
        <taxon>Bacteria</taxon>
        <taxon>Bacillati</taxon>
        <taxon>Actinomycetota</taxon>
        <taxon>Actinomycetes</taxon>
        <taxon>Micrococcales</taxon>
        <taxon>Microbacteriaceae</taxon>
        <taxon>Microbacterium</taxon>
    </lineage>
</organism>
<dbReference type="AlphaFoldDB" id="A0AAU6S8M6"/>